<dbReference type="Pfam" id="PF00440">
    <property type="entry name" value="TetR_N"/>
    <property type="match status" value="1"/>
</dbReference>
<organism evidence="8 9">
    <name type="scientific">Nocardia huaxiensis</name>
    <dbReference type="NCBI Taxonomy" id="2755382"/>
    <lineage>
        <taxon>Bacteria</taxon>
        <taxon>Bacillati</taxon>
        <taxon>Actinomycetota</taxon>
        <taxon>Actinomycetes</taxon>
        <taxon>Mycobacteriales</taxon>
        <taxon>Nocardiaceae</taxon>
        <taxon>Nocardia</taxon>
    </lineage>
</organism>
<proteinExistence type="predicted"/>
<dbReference type="SUPFAM" id="SSF46689">
    <property type="entry name" value="Homeodomain-like"/>
    <property type="match status" value="1"/>
</dbReference>
<evidence type="ECO:0000259" key="7">
    <source>
        <dbReference type="PROSITE" id="PS50977"/>
    </source>
</evidence>
<dbReference type="InterPro" id="IPR001647">
    <property type="entry name" value="HTH_TetR"/>
</dbReference>
<keyword evidence="3 5" id="KW-0238">DNA-binding</keyword>
<reference evidence="8 9" key="1">
    <citation type="submission" date="2020-07" db="EMBL/GenBank/DDBJ databases">
        <authorList>
            <person name="Zhuang K."/>
            <person name="Ran Y."/>
        </authorList>
    </citation>
    <scope>NUCLEOTIDE SEQUENCE [LARGE SCALE GENOMIC DNA]</scope>
    <source>
        <strain evidence="8 9">WCH-YHL-001</strain>
    </source>
</reference>
<dbReference type="GO" id="GO:0045892">
    <property type="term" value="P:negative regulation of DNA-templated transcription"/>
    <property type="evidence" value="ECO:0007669"/>
    <property type="project" value="InterPro"/>
</dbReference>
<feature type="domain" description="HTH tetR-type" evidence="7">
    <location>
        <begin position="21"/>
        <end position="81"/>
    </location>
</feature>
<dbReference type="InterPro" id="IPR050109">
    <property type="entry name" value="HTH-type_TetR-like_transc_reg"/>
</dbReference>
<evidence type="ECO:0000256" key="1">
    <source>
        <dbReference type="ARBA" id="ARBA00022491"/>
    </source>
</evidence>
<dbReference type="AlphaFoldDB" id="A0A7D6VAG3"/>
<dbReference type="InterPro" id="IPR004111">
    <property type="entry name" value="Repressor_TetR_C"/>
</dbReference>
<evidence type="ECO:0000256" key="2">
    <source>
        <dbReference type="ARBA" id="ARBA00023015"/>
    </source>
</evidence>
<feature type="region of interest" description="Disordered" evidence="6">
    <location>
        <begin position="1"/>
        <end position="21"/>
    </location>
</feature>
<dbReference type="InterPro" id="IPR036271">
    <property type="entry name" value="Tet_transcr_reg_TetR-rel_C_sf"/>
</dbReference>
<dbReference type="PANTHER" id="PTHR30055">
    <property type="entry name" value="HTH-TYPE TRANSCRIPTIONAL REGULATOR RUTR"/>
    <property type="match status" value="1"/>
</dbReference>
<dbReference type="Gene3D" id="1.10.357.10">
    <property type="entry name" value="Tetracycline Repressor, domain 2"/>
    <property type="match status" value="1"/>
</dbReference>
<dbReference type="PANTHER" id="PTHR30055:SF151">
    <property type="entry name" value="TRANSCRIPTIONAL REGULATORY PROTEIN"/>
    <property type="match status" value="1"/>
</dbReference>
<feature type="DNA-binding region" description="H-T-H motif" evidence="5">
    <location>
        <begin position="44"/>
        <end position="63"/>
    </location>
</feature>
<evidence type="ECO:0000256" key="3">
    <source>
        <dbReference type="ARBA" id="ARBA00023125"/>
    </source>
</evidence>
<name>A0A7D6VAG3_9NOCA</name>
<dbReference type="GO" id="GO:0003700">
    <property type="term" value="F:DNA-binding transcription factor activity"/>
    <property type="evidence" value="ECO:0007669"/>
    <property type="project" value="TreeGrafter"/>
</dbReference>
<dbReference type="GO" id="GO:0000976">
    <property type="term" value="F:transcription cis-regulatory region binding"/>
    <property type="evidence" value="ECO:0007669"/>
    <property type="project" value="TreeGrafter"/>
</dbReference>
<keyword evidence="9" id="KW-1185">Reference proteome</keyword>
<dbReference type="GO" id="GO:0046677">
    <property type="term" value="P:response to antibiotic"/>
    <property type="evidence" value="ECO:0007669"/>
    <property type="project" value="InterPro"/>
</dbReference>
<dbReference type="SUPFAM" id="SSF48498">
    <property type="entry name" value="Tetracyclin repressor-like, C-terminal domain"/>
    <property type="match status" value="1"/>
</dbReference>
<keyword evidence="2" id="KW-0805">Transcription regulation</keyword>
<gene>
    <name evidence="8" type="ORF">H0264_22275</name>
</gene>
<dbReference type="RefSeq" id="WP_181579325.1">
    <property type="nucleotide sequence ID" value="NZ_CP059399.1"/>
</dbReference>
<dbReference type="InterPro" id="IPR009057">
    <property type="entry name" value="Homeodomain-like_sf"/>
</dbReference>
<evidence type="ECO:0000313" key="8">
    <source>
        <dbReference type="EMBL" id="QLY28117.1"/>
    </source>
</evidence>
<evidence type="ECO:0000256" key="4">
    <source>
        <dbReference type="ARBA" id="ARBA00023163"/>
    </source>
</evidence>
<protein>
    <submittedName>
        <fullName evidence="8">TetR/AcrR family transcriptional regulator</fullName>
    </submittedName>
</protein>
<keyword evidence="1" id="KW-0678">Repressor</keyword>
<dbReference type="KEGG" id="nhu:H0264_22275"/>
<dbReference type="Proteomes" id="UP000515512">
    <property type="component" value="Chromosome"/>
</dbReference>
<evidence type="ECO:0000256" key="6">
    <source>
        <dbReference type="SAM" id="MobiDB-lite"/>
    </source>
</evidence>
<dbReference type="PRINTS" id="PR00400">
    <property type="entry name" value="TETREPRESSOR"/>
</dbReference>
<dbReference type="InterPro" id="IPR003012">
    <property type="entry name" value="Tet_transcr_reg_TetR"/>
</dbReference>
<dbReference type="EMBL" id="CP059399">
    <property type="protein sequence ID" value="QLY28117.1"/>
    <property type="molecule type" value="Genomic_DNA"/>
</dbReference>
<keyword evidence="4" id="KW-0804">Transcription</keyword>
<dbReference type="PROSITE" id="PS50977">
    <property type="entry name" value="HTH_TETR_2"/>
    <property type="match status" value="1"/>
</dbReference>
<dbReference type="Pfam" id="PF02909">
    <property type="entry name" value="TetR_C_1"/>
    <property type="match status" value="1"/>
</dbReference>
<sequence>MSTAERETGKPATRRSPGRPRVPFDRIIATALAIADEEGPSALTMRSLAQRLDTSTAVLYRAVTDRAELVAHVVDRVFGEIALDESIADDDWQSACIDAAEAMFDAMSRHRGIAPLLIEQIPVGPNALALREHFLSVLLGNGFPPAAAARSYAILARYTLGFAAQLRTEDPTEEAEAASLSALYHHLDPVRFPATVAVADTLPSQTLAEEFRHGLRLLVAGLTPLREAGSTT</sequence>
<evidence type="ECO:0000313" key="9">
    <source>
        <dbReference type="Proteomes" id="UP000515512"/>
    </source>
</evidence>
<evidence type="ECO:0000256" key="5">
    <source>
        <dbReference type="PROSITE-ProRule" id="PRU00335"/>
    </source>
</evidence>
<accession>A0A7D6VAG3</accession>